<evidence type="ECO:0000256" key="1">
    <source>
        <dbReference type="SAM" id="Phobius"/>
    </source>
</evidence>
<sequence length="279" mass="30485">MKTPGKTYGLLSETSTIEETRNPLFKRNLSAHAPLQWLSRGWSDLWIQPVLSLGYGLGVFLLSVVFVWLLFVGQRDYYLFPAMAGFLIIAPLLAAGLYAKSRATEAGERISARRMLLIRVETGAHIFFTGLLLVLLFLLWMRSAVLIYALFFGVSPFLGFSQIVPVLLTTPTGWAMLLVGGFVGSLFAGFAFGVSVFSIPMLLDRRVDSLTAMGISMALVWNNLKPMLAWGAIVLSLFLACLATGLAGLVIVFPLLGHATWHAYREMAGGAAHDDAPLK</sequence>
<organism evidence="2 3">
    <name type="scientific">Pseudorhizobium halotolerans</name>
    <dbReference type="NCBI Taxonomy" id="1233081"/>
    <lineage>
        <taxon>Bacteria</taxon>
        <taxon>Pseudomonadati</taxon>
        <taxon>Pseudomonadota</taxon>
        <taxon>Alphaproteobacteria</taxon>
        <taxon>Hyphomicrobiales</taxon>
        <taxon>Rhizobiaceae</taxon>
        <taxon>Rhizobium/Agrobacterium group</taxon>
        <taxon>Pseudorhizobium</taxon>
    </lineage>
</organism>
<evidence type="ECO:0000313" key="2">
    <source>
        <dbReference type="EMBL" id="CAD7051945.1"/>
    </source>
</evidence>
<name>A0ABN7JWJ8_9HYPH</name>
<keyword evidence="1" id="KW-0472">Membrane</keyword>
<keyword evidence="1" id="KW-1133">Transmembrane helix</keyword>
<evidence type="ECO:0000313" key="3">
    <source>
        <dbReference type="Proteomes" id="UP000601041"/>
    </source>
</evidence>
<dbReference type="EMBL" id="CABFWE030000011">
    <property type="protein sequence ID" value="CAD7051945.1"/>
    <property type="molecule type" value="Genomic_DNA"/>
</dbReference>
<protein>
    <recommendedName>
        <fullName evidence="4">DUF2189 domain-containing protein</fullName>
    </recommendedName>
</protein>
<accession>A0ABN7JWJ8</accession>
<feature type="transmembrane region" description="Helical" evidence="1">
    <location>
        <begin position="175"/>
        <end position="203"/>
    </location>
</feature>
<keyword evidence="3" id="KW-1185">Reference proteome</keyword>
<proteinExistence type="predicted"/>
<dbReference type="Proteomes" id="UP000601041">
    <property type="component" value="Unassembled WGS sequence"/>
</dbReference>
<feature type="transmembrane region" description="Helical" evidence="1">
    <location>
        <begin position="227"/>
        <end position="257"/>
    </location>
</feature>
<feature type="transmembrane region" description="Helical" evidence="1">
    <location>
        <begin position="50"/>
        <end position="71"/>
    </location>
</feature>
<comment type="caution">
    <text evidence="2">The sequence shown here is derived from an EMBL/GenBank/DDBJ whole genome shotgun (WGS) entry which is preliminary data.</text>
</comment>
<dbReference type="InterPro" id="IPR018692">
    <property type="entry name" value="DUF2189"/>
</dbReference>
<feature type="transmembrane region" description="Helical" evidence="1">
    <location>
        <begin position="120"/>
        <end position="140"/>
    </location>
</feature>
<reference evidence="2 3" key="1">
    <citation type="submission" date="2020-11" db="EMBL/GenBank/DDBJ databases">
        <authorList>
            <person name="Lassalle F."/>
        </authorList>
    </citation>
    <scope>NUCLEOTIDE SEQUENCE [LARGE SCALE GENOMIC DNA]</scope>
    <source>
        <strain evidence="2 3">AB21</strain>
    </source>
</reference>
<dbReference type="RefSeq" id="WP_142589442.1">
    <property type="nucleotide sequence ID" value="NZ_CABFWE030000011.1"/>
</dbReference>
<feature type="transmembrane region" description="Helical" evidence="1">
    <location>
        <begin position="77"/>
        <end position="99"/>
    </location>
</feature>
<feature type="transmembrane region" description="Helical" evidence="1">
    <location>
        <begin position="146"/>
        <end position="168"/>
    </location>
</feature>
<keyword evidence="1" id="KW-0812">Transmembrane</keyword>
<dbReference type="Pfam" id="PF09955">
    <property type="entry name" value="DUF2189"/>
    <property type="match status" value="1"/>
</dbReference>
<gene>
    <name evidence="2" type="ORF">RHAB21_04376</name>
</gene>
<evidence type="ECO:0008006" key="4">
    <source>
        <dbReference type="Google" id="ProtNLM"/>
    </source>
</evidence>